<dbReference type="InterPro" id="IPR052953">
    <property type="entry name" value="Ser-rich/MCO-related"/>
</dbReference>
<accession>A0A8H7DIF7</accession>
<name>A0A8H7DIF7_9AGAR</name>
<dbReference type="SUPFAM" id="SSF49503">
    <property type="entry name" value="Cupredoxins"/>
    <property type="match status" value="1"/>
</dbReference>
<comment type="caution">
    <text evidence="2">The sequence shown here is derived from an EMBL/GenBank/DDBJ whole genome shotgun (WGS) entry which is preliminary data.</text>
</comment>
<dbReference type="AlphaFoldDB" id="A0A8H7DIF7"/>
<protein>
    <recommendedName>
        <fullName evidence="4">Extracellular serine-rich protein</fullName>
    </recommendedName>
</protein>
<dbReference type="PANTHER" id="PTHR34883">
    <property type="entry name" value="SERINE-RICH PROTEIN, PUTATIVE-RELATED-RELATED"/>
    <property type="match status" value="1"/>
</dbReference>
<feature type="chain" id="PRO_5034440368" description="Extracellular serine-rich protein" evidence="1">
    <location>
        <begin position="17"/>
        <end position="140"/>
    </location>
</feature>
<dbReference type="OrthoDB" id="1921208at2759"/>
<dbReference type="Gene3D" id="2.60.40.420">
    <property type="entry name" value="Cupredoxins - blue copper proteins"/>
    <property type="match status" value="1"/>
</dbReference>
<keyword evidence="1" id="KW-0732">Signal</keyword>
<evidence type="ECO:0000313" key="2">
    <source>
        <dbReference type="EMBL" id="KAF7374412.1"/>
    </source>
</evidence>
<reference evidence="2" key="1">
    <citation type="submission" date="2020-05" db="EMBL/GenBank/DDBJ databases">
        <title>Mycena genomes resolve the evolution of fungal bioluminescence.</title>
        <authorList>
            <person name="Tsai I.J."/>
        </authorList>
    </citation>
    <scope>NUCLEOTIDE SEQUENCE</scope>
    <source>
        <strain evidence="2">160909Yilan</strain>
    </source>
</reference>
<sequence>MLLKAVFVVLIPFVLAADHPVAVGENGGLTFDPTQVFADVGDTVTFTFISKNHTTTTTTFSGAVCPPPVGGVGPNGWDSGFLAVVGTDTPQFVYTVVDTAPHFAACMQGAGSHCRAGMTFALNPTADMTYDQFNLNAMNS</sequence>
<dbReference type="InterPro" id="IPR008972">
    <property type="entry name" value="Cupredoxin"/>
</dbReference>
<evidence type="ECO:0008006" key="4">
    <source>
        <dbReference type="Google" id="ProtNLM"/>
    </source>
</evidence>
<proteinExistence type="predicted"/>
<keyword evidence="3" id="KW-1185">Reference proteome</keyword>
<dbReference type="EMBL" id="JACAZH010000002">
    <property type="protein sequence ID" value="KAF7374412.1"/>
    <property type="molecule type" value="Genomic_DNA"/>
</dbReference>
<gene>
    <name evidence="2" type="ORF">MSAN_00325300</name>
</gene>
<dbReference type="PANTHER" id="PTHR34883:SF15">
    <property type="entry name" value="EXTRACELLULAR SERINE-RICH PROTEIN"/>
    <property type="match status" value="1"/>
</dbReference>
<organism evidence="2 3">
    <name type="scientific">Mycena sanguinolenta</name>
    <dbReference type="NCBI Taxonomy" id="230812"/>
    <lineage>
        <taxon>Eukaryota</taxon>
        <taxon>Fungi</taxon>
        <taxon>Dikarya</taxon>
        <taxon>Basidiomycota</taxon>
        <taxon>Agaricomycotina</taxon>
        <taxon>Agaricomycetes</taxon>
        <taxon>Agaricomycetidae</taxon>
        <taxon>Agaricales</taxon>
        <taxon>Marasmiineae</taxon>
        <taxon>Mycenaceae</taxon>
        <taxon>Mycena</taxon>
    </lineage>
</organism>
<evidence type="ECO:0000313" key="3">
    <source>
        <dbReference type="Proteomes" id="UP000623467"/>
    </source>
</evidence>
<feature type="signal peptide" evidence="1">
    <location>
        <begin position="1"/>
        <end position="16"/>
    </location>
</feature>
<dbReference type="Proteomes" id="UP000623467">
    <property type="component" value="Unassembled WGS sequence"/>
</dbReference>
<evidence type="ECO:0000256" key="1">
    <source>
        <dbReference type="SAM" id="SignalP"/>
    </source>
</evidence>